<sequence length="244" mass="26682">MTNTAASRTATALRHRKLAVDAFNEAHAHYEIAVLDHVAALIVEAYPETTHLTFDHSPHDRTIQLHALWTTHHSGTEELLLDVRQDGNTAALDLDELADDLSDALAGLHSAAWSTVRPDPRPDRRWVLDLPPADRVARLAELVRAHHPEAGLVTVEFSGDKCRVLNVTHADVTELSIDLIAGPTPSGGEDSLWPKETERQISALALQIQALPHLRAQHLVRVGGPATHTALLLLPLTQTNTRGE</sequence>
<dbReference type="AlphaFoldDB" id="A0A917VP53"/>
<organism evidence="1 2">
    <name type="scientific">Streptomyces flaveus</name>
    <dbReference type="NCBI Taxonomy" id="66370"/>
    <lineage>
        <taxon>Bacteria</taxon>
        <taxon>Bacillati</taxon>
        <taxon>Actinomycetota</taxon>
        <taxon>Actinomycetes</taxon>
        <taxon>Kitasatosporales</taxon>
        <taxon>Streptomycetaceae</taxon>
        <taxon>Streptomyces</taxon>
        <taxon>Streptomyces aurantiacus group</taxon>
    </lineage>
</organism>
<dbReference type="RefSeq" id="WP_189326259.1">
    <property type="nucleotide sequence ID" value="NZ_BMPQ01000029.1"/>
</dbReference>
<protein>
    <submittedName>
        <fullName evidence="1">Uncharacterized protein</fullName>
    </submittedName>
</protein>
<evidence type="ECO:0000313" key="2">
    <source>
        <dbReference type="Proteomes" id="UP000637788"/>
    </source>
</evidence>
<keyword evidence="2" id="KW-1185">Reference proteome</keyword>
<name>A0A917VP53_9ACTN</name>
<gene>
    <name evidence="1" type="ORF">GCM10010094_75570</name>
</gene>
<evidence type="ECO:0000313" key="1">
    <source>
        <dbReference type="EMBL" id="GGL03573.1"/>
    </source>
</evidence>
<reference evidence="1" key="1">
    <citation type="journal article" date="2014" name="Int. J. Syst. Evol. Microbiol.">
        <title>Complete genome sequence of Corynebacterium casei LMG S-19264T (=DSM 44701T), isolated from a smear-ripened cheese.</title>
        <authorList>
            <consortium name="US DOE Joint Genome Institute (JGI-PGF)"/>
            <person name="Walter F."/>
            <person name="Albersmeier A."/>
            <person name="Kalinowski J."/>
            <person name="Ruckert C."/>
        </authorList>
    </citation>
    <scope>NUCLEOTIDE SEQUENCE</scope>
    <source>
        <strain evidence="1">JCM 3035</strain>
    </source>
</reference>
<accession>A0A917VP53</accession>
<reference evidence="1" key="2">
    <citation type="submission" date="2020-09" db="EMBL/GenBank/DDBJ databases">
        <authorList>
            <person name="Sun Q."/>
            <person name="Ohkuma M."/>
        </authorList>
    </citation>
    <scope>NUCLEOTIDE SEQUENCE</scope>
    <source>
        <strain evidence="1">JCM 3035</strain>
    </source>
</reference>
<proteinExistence type="predicted"/>
<dbReference type="Proteomes" id="UP000637788">
    <property type="component" value="Unassembled WGS sequence"/>
</dbReference>
<comment type="caution">
    <text evidence="1">The sequence shown here is derived from an EMBL/GenBank/DDBJ whole genome shotgun (WGS) entry which is preliminary data.</text>
</comment>
<dbReference type="EMBL" id="BMPQ01000029">
    <property type="protein sequence ID" value="GGL03573.1"/>
    <property type="molecule type" value="Genomic_DNA"/>
</dbReference>